<name>A0A813J669_POLGL</name>
<dbReference type="AlphaFoldDB" id="A0A813J669"/>
<comment type="function">
    <text evidence="1">Phosphorylates Ins(1,3,4,5,6)P5 at position 2 to form Ins(1,2,3,4,5,6)P6 (InsP6 or phytate).</text>
</comment>
<evidence type="ECO:0000313" key="3">
    <source>
        <dbReference type="Proteomes" id="UP000626109"/>
    </source>
</evidence>
<dbReference type="GO" id="GO:0035299">
    <property type="term" value="F:inositol-1,3,4,5,6-pentakisphosphate 2-kinase activity"/>
    <property type="evidence" value="ECO:0007669"/>
    <property type="project" value="UniProtKB-EC"/>
</dbReference>
<dbReference type="EC" id="2.7.1.158" evidence="1"/>
<protein>
    <recommendedName>
        <fullName evidence="1">Inositol-pentakisphosphate 2-kinase</fullName>
        <ecNumber evidence="1">2.7.1.158</ecNumber>
    </recommendedName>
</protein>
<evidence type="ECO:0000313" key="2">
    <source>
        <dbReference type="EMBL" id="CAE8664258.1"/>
    </source>
</evidence>
<reference evidence="2" key="1">
    <citation type="submission" date="2021-02" db="EMBL/GenBank/DDBJ databases">
        <authorList>
            <person name="Dougan E. K."/>
            <person name="Rhodes N."/>
            <person name="Thang M."/>
            <person name="Chan C."/>
        </authorList>
    </citation>
    <scope>NUCLEOTIDE SEQUENCE</scope>
</reference>
<dbReference type="EMBL" id="CAJNNW010019217">
    <property type="protein sequence ID" value="CAE8664258.1"/>
    <property type="molecule type" value="Genomic_DNA"/>
</dbReference>
<keyword evidence="1" id="KW-0808">Transferase</keyword>
<dbReference type="Proteomes" id="UP000626109">
    <property type="component" value="Unassembled WGS sequence"/>
</dbReference>
<gene>
    <name evidence="2" type="ORF">PGLA2088_LOCUS15504</name>
</gene>
<proteinExistence type="predicted"/>
<sequence>MSNARNDGIIPYPTDLGERNHAPVKLDGRDLQKLVSVEIQPGCGLQEIQGFPSRHSMSQQLASSAKAPDHPLALFSGDASLATATVLSCLGAKPSSAEFRIFLDGEPLHPSSLGLGKESSETSNSLEGTLLSVPQHLAEAVGASLATKSASRHSVMQDLQRLQSFAVGDSEKLAVRLLSELRTHGDEAVALLDDISQVELVIAQASRSSGDDRSVKMHEKEGIRLLSLPTWNPREAT</sequence>
<comment type="domain">
    <text evidence="1">The EXKPK motif is conserved in inositol-pentakisphosphate 2-kinases of both family 1 and 2.</text>
</comment>
<evidence type="ECO:0000256" key="1">
    <source>
        <dbReference type="RuleBase" id="RU364126"/>
    </source>
</evidence>
<comment type="caution">
    <text evidence="2">The sequence shown here is derived from an EMBL/GenBank/DDBJ whole genome shotgun (WGS) entry which is preliminary data.</text>
</comment>
<keyword evidence="1" id="KW-0067">ATP-binding</keyword>
<keyword evidence="1" id="KW-0547">Nucleotide-binding</keyword>
<keyword evidence="1" id="KW-0418">Kinase</keyword>
<dbReference type="GO" id="GO:0005524">
    <property type="term" value="F:ATP binding"/>
    <property type="evidence" value="ECO:0007669"/>
    <property type="project" value="UniProtKB-KW"/>
</dbReference>
<comment type="catalytic activity">
    <reaction evidence="1">
        <text>1D-myo-inositol 1,3,4,5,6-pentakisphosphate + ATP = 1D-myo-inositol hexakisphosphate + ADP + H(+)</text>
        <dbReference type="Rhea" id="RHEA:20313"/>
        <dbReference type="ChEBI" id="CHEBI:15378"/>
        <dbReference type="ChEBI" id="CHEBI:30616"/>
        <dbReference type="ChEBI" id="CHEBI:57733"/>
        <dbReference type="ChEBI" id="CHEBI:58130"/>
        <dbReference type="ChEBI" id="CHEBI:456216"/>
        <dbReference type="EC" id="2.7.1.158"/>
    </reaction>
</comment>
<dbReference type="Pfam" id="PF06090">
    <property type="entry name" value="Ins_P5_2-kin"/>
    <property type="match status" value="1"/>
</dbReference>
<dbReference type="InterPro" id="IPR009286">
    <property type="entry name" value="Ins_P5_2-kin"/>
</dbReference>
<organism evidence="2 3">
    <name type="scientific">Polarella glacialis</name>
    <name type="common">Dinoflagellate</name>
    <dbReference type="NCBI Taxonomy" id="89957"/>
    <lineage>
        <taxon>Eukaryota</taxon>
        <taxon>Sar</taxon>
        <taxon>Alveolata</taxon>
        <taxon>Dinophyceae</taxon>
        <taxon>Suessiales</taxon>
        <taxon>Suessiaceae</taxon>
        <taxon>Polarella</taxon>
    </lineage>
</organism>
<accession>A0A813J669</accession>